<dbReference type="AlphaFoldDB" id="A0A075GF47"/>
<gene>
    <name evidence="3" type="primary">TPI</name>
    <name evidence="3" type="synonym">tpiA</name>
</gene>
<evidence type="ECO:0000256" key="2">
    <source>
        <dbReference type="NCBIfam" id="TIGR00419"/>
    </source>
</evidence>
<dbReference type="GO" id="GO:0004807">
    <property type="term" value="F:triose-phosphate isomerase activity"/>
    <property type="evidence" value="ECO:0007669"/>
    <property type="project" value="UniProtKB-UniRule"/>
</dbReference>
<name>A0A075GF47_9EURY</name>
<sequence length="222" mass="22783">MKPLIVVNFKTYSSAHGANAEMLAKFMAEADAACDSADFVAVVSAFDLASVKAAAPNLQVWAQHLDPVGFGSHTGWLHPETAIERGATGTIINHAEHKVSIDHVKNLLAQLPDGFPVCACAADLDEAKALAALGPTMIAVEPPELIGGDISVTSADPEIVSGTANLVKSVNPDVRVLCGAGVKNGDDVAMAIQLGTEGVLLASGVTKANDPQGILADLVSKL</sequence>
<evidence type="ECO:0000313" key="3">
    <source>
        <dbReference type="EMBL" id="AIF00622.1"/>
    </source>
</evidence>
<dbReference type="NCBIfam" id="TIGR00419">
    <property type="entry name" value="tim"/>
    <property type="match status" value="1"/>
</dbReference>
<dbReference type="SUPFAM" id="SSF51351">
    <property type="entry name" value="Triosephosphate isomerase (TIM)"/>
    <property type="match status" value="1"/>
</dbReference>
<dbReference type="UniPathway" id="UPA00109">
    <property type="reaction ID" value="UER00189"/>
</dbReference>
<dbReference type="PROSITE" id="PS51440">
    <property type="entry name" value="TIM_2"/>
    <property type="match status" value="1"/>
</dbReference>
<dbReference type="InterPro" id="IPR035990">
    <property type="entry name" value="TIM_sf"/>
</dbReference>
<keyword evidence="1 3" id="KW-0413">Isomerase</keyword>
<reference evidence="3" key="1">
    <citation type="journal article" date="2014" name="Genome Biol. Evol.">
        <title>Pangenome evidence for extensive interdomain horizontal transfer affecting lineage core and shell genes in uncultured planktonic thaumarchaeota and euryarchaeota.</title>
        <authorList>
            <person name="Deschamps P."/>
            <person name="Zivanovic Y."/>
            <person name="Moreira D."/>
            <person name="Rodriguez-Valera F."/>
            <person name="Lopez-Garcia P."/>
        </authorList>
    </citation>
    <scope>NUCLEOTIDE SEQUENCE</scope>
</reference>
<dbReference type="GO" id="GO:0006094">
    <property type="term" value="P:gluconeogenesis"/>
    <property type="evidence" value="ECO:0007669"/>
    <property type="project" value="UniProtKB-UniPathway"/>
</dbReference>
<dbReference type="InterPro" id="IPR013785">
    <property type="entry name" value="Aldolase_TIM"/>
</dbReference>
<accession>A0A075GF47</accession>
<evidence type="ECO:0000256" key="1">
    <source>
        <dbReference type="ARBA" id="ARBA00023235"/>
    </source>
</evidence>
<organism evidence="3">
    <name type="scientific">uncultured marine group II/III euryarchaeote KM3_136_C10</name>
    <dbReference type="NCBI Taxonomy" id="1457867"/>
    <lineage>
        <taxon>Archaea</taxon>
        <taxon>Methanobacteriati</taxon>
        <taxon>Methanobacteriota</taxon>
        <taxon>environmental samples</taxon>
    </lineage>
</organism>
<dbReference type="EMBL" id="KF900597">
    <property type="protein sequence ID" value="AIF00622.1"/>
    <property type="molecule type" value="Genomic_DNA"/>
</dbReference>
<dbReference type="Gene3D" id="3.20.20.70">
    <property type="entry name" value="Aldolase class I"/>
    <property type="match status" value="1"/>
</dbReference>
<proteinExistence type="predicted"/>
<dbReference type="GO" id="GO:0006096">
    <property type="term" value="P:glycolytic process"/>
    <property type="evidence" value="ECO:0007669"/>
    <property type="project" value="UniProtKB-UniRule"/>
</dbReference>
<dbReference type="EC" id="5.3.1.1" evidence="2"/>
<dbReference type="NCBIfam" id="NF003302">
    <property type="entry name" value="PRK04302.1"/>
    <property type="match status" value="1"/>
</dbReference>
<dbReference type="Pfam" id="PF00121">
    <property type="entry name" value="TIM"/>
    <property type="match status" value="1"/>
</dbReference>
<protein>
    <recommendedName>
        <fullName evidence="2">Triose-phosphate isomerase</fullName>
        <ecNumber evidence="2">5.3.1.1</ecNumber>
    </recommendedName>
</protein>
<dbReference type="UniPathway" id="UPA00138"/>
<dbReference type="InterPro" id="IPR000652">
    <property type="entry name" value="Triosephosphate_isomerase"/>
</dbReference>